<dbReference type="Gene3D" id="3.30.70.1440">
    <property type="entry name" value="Multidrug efflux transporter AcrB pore domain"/>
    <property type="match status" value="1"/>
</dbReference>
<sequence>MGITKLALKRPVTTVLVVICLIVFGLSSILSSKLELFPEMNYPILTISTIYQGASPEDVNDLIGKPIEDEVATLSGIKNIQSTSKENVSIIMLQYEYGTNMDKAYSDLKKKMDNIKLPDDVKTPTIMELDISAMPVMSLAVNDTTQENLYNYVKADIVPELEKISSIASIDTNGGREGYIKIRLNPEKLNQYHLNMNAIVQSIKSADFTYPAGTTGVGNRKLAVSTAVEVNSAEQLKKIPVVAGNGKTIYLEDIAEIGDTVKDQDAIGRYNGKDTVTLSVNKQQKSSAVEVSKQVKKTIETLKAEHKNLDIVVIDDTSNQIQASLNSVLETMILAVIISMIIIFLFFGDIKASLIVGSSIPVSILVALILMSVMGFSMNLITMSAIVLGVGMMVDDSIVVLESCFRIHKDDDYEYSAVEGTKLVLQSILGGTITKCVVFIPLVFLAGMTGQIFKPLGYTIVFCMMASLISAMTIVPLCYFKYRPVEKHNSPLGGIVKALQNGYRNLIGKLLDRKAMVLIVAVLLLVGSFMLAGKLKFELMPETDQGTISITTKVKPGLKIEEVDKVLKQIETIVSDEKDLKSYTLTYGGNAVSMDSSSNATLTAYLKSERELSTKEIMNKWKKVMGQLPDCNVTLTSTSSMQSSGSKNDFEVILKGAKLDRLKDTADQMVTELTTRPELIKVHSDLENAAPVVKIKVDPIKAAAEGIAPVTVGGMFNSMLSGVEATTFDKDGQEISVKVEYPEDAYDTLDKVEGIMVPNATGGSVAITDIASIGYEDSASTITRKNKQYQVTVTGSFTDKVKTEKDKQMVTKEIDDQVVKKYLSDTITRGQNSEAESMSDEFGGLFLAIATAIFLVFVVLAAQFESPIFSLMVMATIPFSFIGAFGLMLITNVSISMTSLLGFLVLIGTVLNSGILYVDCANQYNETMDTRSAVIEAGFTRLRPILMTALIAILSLIPLARGGENGEMMQGLALVNIGGLASSTLLSLLVLPVLYSILRRKKKDKKVPE</sequence>
<dbReference type="PRINTS" id="PR00702">
    <property type="entry name" value="ACRIFLAVINRP"/>
</dbReference>
<dbReference type="PANTHER" id="PTHR32063">
    <property type="match status" value="1"/>
</dbReference>
<dbReference type="Gene3D" id="3.30.70.1320">
    <property type="entry name" value="Multidrug efflux transporter AcrB pore domain like"/>
    <property type="match status" value="1"/>
</dbReference>
<feature type="transmembrane region" description="Helical" evidence="1">
    <location>
        <begin position="972"/>
        <end position="998"/>
    </location>
</feature>
<dbReference type="InterPro" id="IPR001036">
    <property type="entry name" value="Acrflvin-R"/>
</dbReference>
<proteinExistence type="predicted"/>
<feature type="transmembrane region" description="Helical" evidence="1">
    <location>
        <begin position="842"/>
        <end position="862"/>
    </location>
</feature>
<dbReference type="AlphaFoldDB" id="A0A419T372"/>
<dbReference type="InterPro" id="IPR027463">
    <property type="entry name" value="AcrB_DN_DC_subdom"/>
</dbReference>
<evidence type="ECO:0000313" key="2">
    <source>
        <dbReference type="EMBL" id="RKD31994.1"/>
    </source>
</evidence>
<dbReference type="GO" id="GO:0042910">
    <property type="term" value="F:xenobiotic transmembrane transporter activity"/>
    <property type="evidence" value="ECO:0007669"/>
    <property type="project" value="TreeGrafter"/>
</dbReference>
<gene>
    <name evidence="2" type="ORF">BET01_18430</name>
</gene>
<dbReference type="GO" id="GO:0005886">
    <property type="term" value="C:plasma membrane"/>
    <property type="evidence" value="ECO:0007669"/>
    <property type="project" value="TreeGrafter"/>
</dbReference>
<keyword evidence="3" id="KW-1185">Reference proteome</keyword>
<feature type="transmembrane region" description="Helical" evidence="1">
    <location>
        <begin position="423"/>
        <end position="444"/>
    </location>
</feature>
<dbReference type="Proteomes" id="UP000284277">
    <property type="component" value="Unassembled WGS sequence"/>
</dbReference>
<dbReference type="SUPFAM" id="SSF82714">
    <property type="entry name" value="Multidrug efflux transporter AcrB TolC docking domain, DN and DC subdomains"/>
    <property type="match status" value="2"/>
</dbReference>
<protein>
    <submittedName>
        <fullName evidence="2">Acriflavin resistance protein</fullName>
    </submittedName>
</protein>
<feature type="transmembrane region" description="Helical" evidence="1">
    <location>
        <begin position="869"/>
        <end position="895"/>
    </location>
</feature>
<feature type="transmembrane region" description="Helical" evidence="1">
    <location>
        <begin position="456"/>
        <end position="480"/>
    </location>
</feature>
<feature type="transmembrane region" description="Helical" evidence="1">
    <location>
        <begin position="380"/>
        <end position="402"/>
    </location>
</feature>
<evidence type="ECO:0000313" key="3">
    <source>
        <dbReference type="Proteomes" id="UP000284277"/>
    </source>
</evidence>
<dbReference type="OrthoDB" id="9757876at2"/>
<reference evidence="2 3" key="1">
    <citation type="submission" date="2016-08" db="EMBL/GenBank/DDBJ databases">
        <title>A new outlook on sporulation: Clostridium algidixylanolyticum.</title>
        <authorList>
            <person name="Poppleton D.I."/>
            <person name="Gribaldo S."/>
        </authorList>
    </citation>
    <scope>NUCLEOTIDE SEQUENCE [LARGE SCALE GENOMIC DNA]</scope>
    <source>
        <strain evidence="2 3">SPL73</strain>
    </source>
</reference>
<dbReference type="PANTHER" id="PTHR32063:SF0">
    <property type="entry name" value="SWARMING MOTILITY PROTEIN SWRC"/>
    <property type="match status" value="1"/>
</dbReference>
<dbReference type="SUPFAM" id="SSF82693">
    <property type="entry name" value="Multidrug efflux transporter AcrB pore domain, PN1, PN2, PC1 and PC2 subdomains"/>
    <property type="match status" value="3"/>
</dbReference>
<dbReference type="Gene3D" id="1.20.1640.10">
    <property type="entry name" value="Multidrug efflux transporter AcrB transmembrane domain"/>
    <property type="match status" value="2"/>
</dbReference>
<keyword evidence="1" id="KW-1133">Transmembrane helix</keyword>
<keyword evidence="1" id="KW-0812">Transmembrane</keyword>
<dbReference type="Gene3D" id="3.30.70.1430">
    <property type="entry name" value="Multidrug efflux transporter AcrB pore domain"/>
    <property type="match status" value="2"/>
</dbReference>
<organism evidence="2 3">
    <name type="scientific">Lacrimispora algidixylanolytica</name>
    <dbReference type="NCBI Taxonomy" id="94868"/>
    <lineage>
        <taxon>Bacteria</taxon>
        <taxon>Bacillati</taxon>
        <taxon>Bacillota</taxon>
        <taxon>Clostridia</taxon>
        <taxon>Lachnospirales</taxon>
        <taxon>Lachnospiraceae</taxon>
        <taxon>Lacrimispora</taxon>
    </lineage>
</organism>
<dbReference type="Pfam" id="PF00873">
    <property type="entry name" value="ACR_tran"/>
    <property type="match status" value="1"/>
</dbReference>
<keyword evidence="1" id="KW-0472">Membrane</keyword>
<dbReference type="RefSeq" id="WP_120196656.1">
    <property type="nucleotide sequence ID" value="NZ_MCIA01000014.1"/>
</dbReference>
<evidence type="ECO:0000256" key="1">
    <source>
        <dbReference type="SAM" id="Phobius"/>
    </source>
</evidence>
<accession>A0A419T372</accession>
<feature type="transmembrane region" description="Helical" evidence="1">
    <location>
        <begin position="515"/>
        <end position="533"/>
    </location>
</feature>
<name>A0A419T372_9FIRM</name>
<dbReference type="Gene3D" id="3.30.2090.10">
    <property type="entry name" value="Multidrug efflux transporter AcrB TolC docking domain, DN and DC subdomains"/>
    <property type="match status" value="2"/>
</dbReference>
<feature type="transmembrane region" description="Helical" evidence="1">
    <location>
        <begin position="901"/>
        <end position="921"/>
    </location>
</feature>
<dbReference type="SUPFAM" id="SSF82866">
    <property type="entry name" value="Multidrug efflux transporter AcrB transmembrane domain"/>
    <property type="match status" value="2"/>
</dbReference>
<comment type="caution">
    <text evidence="2">The sequence shown here is derived from an EMBL/GenBank/DDBJ whole genome shotgun (WGS) entry which is preliminary data.</text>
</comment>
<feature type="transmembrane region" description="Helical" evidence="1">
    <location>
        <begin position="942"/>
        <end position="960"/>
    </location>
</feature>
<dbReference type="EMBL" id="MCIA01000014">
    <property type="protein sequence ID" value="RKD31994.1"/>
    <property type="molecule type" value="Genomic_DNA"/>
</dbReference>
<feature type="transmembrane region" description="Helical" evidence="1">
    <location>
        <begin position="12"/>
        <end position="30"/>
    </location>
</feature>
<feature type="transmembrane region" description="Helical" evidence="1">
    <location>
        <begin position="328"/>
        <end position="347"/>
    </location>
</feature>
<feature type="transmembrane region" description="Helical" evidence="1">
    <location>
        <begin position="354"/>
        <end position="374"/>
    </location>
</feature>